<evidence type="ECO:0000313" key="1">
    <source>
        <dbReference type="EMBL" id="THF97294.1"/>
    </source>
</evidence>
<keyword evidence="2" id="KW-1185">Reference proteome</keyword>
<dbReference type="Gene3D" id="3.80.10.10">
    <property type="entry name" value="Ribonuclease Inhibitor"/>
    <property type="match status" value="1"/>
</dbReference>
<comment type="caution">
    <text evidence="1">The sequence shown here is derived from an EMBL/GenBank/DDBJ whole genome shotgun (WGS) entry which is preliminary data.</text>
</comment>
<name>A0A4S4D4M9_CAMSN</name>
<dbReference type="InterPro" id="IPR032675">
    <property type="entry name" value="LRR_dom_sf"/>
</dbReference>
<dbReference type="SUPFAM" id="SSF52047">
    <property type="entry name" value="RNI-like"/>
    <property type="match status" value="1"/>
</dbReference>
<dbReference type="EMBL" id="SDRB02012582">
    <property type="protein sequence ID" value="THF97294.1"/>
    <property type="molecule type" value="Genomic_DNA"/>
</dbReference>
<dbReference type="AlphaFoldDB" id="A0A4S4D4M9"/>
<sequence length="317" mass="36317">MEEMYLELPALVEDAMLFYNIAYLQIPMEEQRADPLQAAQTPVDEMMRHAMVFPSGPLQLTDHHLLYLAERSPELRELSLPFGRNIKHEGLSRAIRYWNRMEEMSIGPVICNNDIFRIIEAIGINCKKLEALEFLGLVLTQQLSPEIAKSLKGLKLLRLEMVHISKFQSKNCYVRVILFGINLWLHCYAIGADSIDTDSKTTPKMGEYCTENLIDQVISSEKLFETVFLALFSCSNLSMNVEAIDRTALGKLGQTMPHIVKYNNNSIIHNIFPSLGLHYLHYVFECASVELIFCDAQHYPIHLLVYEVRNNFMDPSA</sequence>
<organism evidence="1 2">
    <name type="scientific">Camellia sinensis var. sinensis</name>
    <name type="common">China tea</name>
    <dbReference type="NCBI Taxonomy" id="542762"/>
    <lineage>
        <taxon>Eukaryota</taxon>
        <taxon>Viridiplantae</taxon>
        <taxon>Streptophyta</taxon>
        <taxon>Embryophyta</taxon>
        <taxon>Tracheophyta</taxon>
        <taxon>Spermatophyta</taxon>
        <taxon>Magnoliopsida</taxon>
        <taxon>eudicotyledons</taxon>
        <taxon>Gunneridae</taxon>
        <taxon>Pentapetalae</taxon>
        <taxon>asterids</taxon>
        <taxon>Ericales</taxon>
        <taxon>Theaceae</taxon>
        <taxon>Camellia</taxon>
    </lineage>
</organism>
<gene>
    <name evidence="1" type="ORF">TEA_020909</name>
</gene>
<protein>
    <submittedName>
        <fullName evidence="1">Uncharacterized protein</fullName>
    </submittedName>
</protein>
<dbReference type="Proteomes" id="UP000306102">
    <property type="component" value="Unassembled WGS sequence"/>
</dbReference>
<proteinExistence type="predicted"/>
<accession>A0A4S4D4M9</accession>
<dbReference type="STRING" id="542762.A0A4S4D4M9"/>
<evidence type="ECO:0000313" key="2">
    <source>
        <dbReference type="Proteomes" id="UP000306102"/>
    </source>
</evidence>
<reference evidence="1 2" key="1">
    <citation type="journal article" date="2018" name="Proc. Natl. Acad. Sci. U.S.A.">
        <title>Draft genome sequence of Camellia sinensis var. sinensis provides insights into the evolution of the tea genome and tea quality.</title>
        <authorList>
            <person name="Wei C."/>
            <person name="Yang H."/>
            <person name="Wang S."/>
            <person name="Zhao J."/>
            <person name="Liu C."/>
            <person name="Gao L."/>
            <person name="Xia E."/>
            <person name="Lu Y."/>
            <person name="Tai Y."/>
            <person name="She G."/>
            <person name="Sun J."/>
            <person name="Cao H."/>
            <person name="Tong W."/>
            <person name="Gao Q."/>
            <person name="Li Y."/>
            <person name="Deng W."/>
            <person name="Jiang X."/>
            <person name="Wang W."/>
            <person name="Chen Q."/>
            <person name="Zhang S."/>
            <person name="Li H."/>
            <person name="Wu J."/>
            <person name="Wang P."/>
            <person name="Li P."/>
            <person name="Shi C."/>
            <person name="Zheng F."/>
            <person name="Jian J."/>
            <person name="Huang B."/>
            <person name="Shan D."/>
            <person name="Shi M."/>
            <person name="Fang C."/>
            <person name="Yue Y."/>
            <person name="Li F."/>
            <person name="Li D."/>
            <person name="Wei S."/>
            <person name="Han B."/>
            <person name="Jiang C."/>
            <person name="Yin Y."/>
            <person name="Xia T."/>
            <person name="Zhang Z."/>
            <person name="Bennetzen J.L."/>
            <person name="Zhao S."/>
            <person name="Wan X."/>
        </authorList>
    </citation>
    <scope>NUCLEOTIDE SEQUENCE [LARGE SCALE GENOMIC DNA]</scope>
    <source>
        <strain evidence="2">cv. Shuchazao</strain>
        <tissue evidence="1">Leaf</tissue>
    </source>
</reference>